<protein>
    <submittedName>
        <fullName evidence="1">Uncharacterized protein</fullName>
    </submittedName>
</protein>
<organism evidence="1 2">
    <name type="scientific">Macrostomum lignano</name>
    <dbReference type="NCBI Taxonomy" id="282301"/>
    <lineage>
        <taxon>Eukaryota</taxon>
        <taxon>Metazoa</taxon>
        <taxon>Spiralia</taxon>
        <taxon>Lophotrochozoa</taxon>
        <taxon>Platyhelminthes</taxon>
        <taxon>Rhabditophora</taxon>
        <taxon>Macrostomorpha</taxon>
        <taxon>Macrostomida</taxon>
        <taxon>Macrostomidae</taxon>
        <taxon>Macrostomum</taxon>
    </lineage>
</organism>
<sequence length="942" mass="97933">GMGLLHLNLERELQVIDGLIASLNISQTDEFDRRLLQLIGSEVASPLRLLLASALREAVADADVATAAAVQVRLLCWAADCATVFQFLSVLPATRRRVRFRELLQFCLDRDESLPALRLLDGLWRLAAPAPTAKEAKDSATKVADLVVGPLALEAALRFGGALPARWGRPAQEAVVRAHLLVFARLPASISAPKSAPSSAPAPGLLGVYQTAQRLLGSPPPPKPLASALSGDILNFLIRQFLHLTDGEEADPAAWIEAALSSADLAELLPLAEAVAGLQPLLSTSSTSPELVDRLRVLCAELLAPLLDAGGAALRPCLPTGGQAGLLTWLLAKRPGLAADVLADCLLAAGGGGGGSRDDELLENLYLIRQLSASLSHLDLPALCRRLHDAGCLGRLCDILPRLRRNADLLSSSRRSRELANAWTELYCRLVTGMPPDLAAEQPPGLHASALAAERIESGLVRLANRVTAEAGPGAIDDPLLPALLLAAPADTLAKLIGCCAQLTGRRSTDAVVQAILSHPLVAAALSANPGLLADSAARSLSNAADDPVAQASIVASLNCRPAGSESADASQMLLLPQILAAAAAQSVRLGAKFWLELMRLVPDEAARCLEGLSAADLAAALLLVFGATCAASQQLPDTPEVDSAISGLAEGLAASTDAAAPSTGLAALEACGRLAAGRLSDRVRLVALCGPLLRANGRVGTGFEFLGAELAALTNESAAICVLFIVGCYGGEAGFAYLTANAAIGGSLVPRLTKPLDAAAGLVCLSLLDQRCGSHRWRRCLQTLELLCDRGLLDCRAALASQAADGDRLDDWLVGKVDARLQALGLALLHLRCRLEGSAVAGSQVEPLISAVRSQCHSWLAKPTDCAAVLRRLLLPMATVASPGLALLVAETLARLTAPAASAAAADCRMLADLAEGLRGSNWLRDPAVRRAGARLLDMSS</sequence>
<gene>
    <name evidence="1" type="ORF">BOX15_Mlig018227g1</name>
</gene>
<dbReference type="EMBL" id="NIVC01001135">
    <property type="protein sequence ID" value="PAA71812.1"/>
    <property type="molecule type" value="Genomic_DNA"/>
</dbReference>
<evidence type="ECO:0000313" key="1">
    <source>
        <dbReference type="EMBL" id="PAA71812.1"/>
    </source>
</evidence>
<comment type="caution">
    <text evidence="1">The sequence shown here is derived from an EMBL/GenBank/DDBJ whole genome shotgun (WGS) entry which is preliminary data.</text>
</comment>
<evidence type="ECO:0000313" key="2">
    <source>
        <dbReference type="Proteomes" id="UP000215902"/>
    </source>
</evidence>
<dbReference type="Proteomes" id="UP000215902">
    <property type="component" value="Unassembled WGS sequence"/>
</dbReference>
<accession>A0A267FFP7</accession>
<keyword evidence="2" id="KW-1185">Reference proteome</keyword>
<name>A0A267FFP7_9PLAT</name>
<dbReference type="AlphaFoldDB" id="A0A267FFP7"/>
<reference evidence="1 2" key="1">
    <citation type="submission" date="2017-06" db="EMBL/GenBank/DDBJ databases">
        <title>A platform for efficient transgenesis in Macrostomum lignano, a flatworm model organism for stem cell research.</title>
        <authorList>
            <person name="Berezikov E."/>
        </authorList>
    </citation>
    <scope>NUCLEOTIDE SEQUENCE [LARGE SCALE GENOMIC DNA]</scope>
    <source>
        <strain evidence="1">DV1</strain>
        <tissue evidence="1">Whole organism</tissue>
    </source>
</reference>
<feature type="non-terminal residue" evidence="1">
    <location>
        <position position="1"/>
    </location>
</feature>
<proteinExistence type="predicted"/>